<dbReference type="InterPro" id="IPR036188">
    <property type="entry name" value="FAD/NAD-bd_sf"/>
</dbReference>
<keyword evidence="6" id="KW-1133">Transmembrane helix</keyword>
<evidence type="ECO:0000313" key="9">
    <source>
        <dbReference type="Proteomes" id="UP001139104"/>
    </source>
</evidence>
<keyword evidence="6" id="KW-0812">Transmembrane</keyword>
<gene>
    <name evidence="8" type="ORF">K2U94_04060</name>
</gene>
<dbReference type="PANTHER" id="PTHR43706">
    <property type="entry name" value="NADH DEHYDROGENASE"/>
    <property type="match status" value="1"/>
</dbReference>
<feature type="transmembrane region" description="Helical" evidence="6">
    <location>
        <begin position="384"/>
        <end position="403"/>
    </location>
</feature>
<evidence type="ECO:0000259" key="7">
    <source>
        <dbReference type="Pfam" id="PF07992"/>
    </source>
</evidence>
<dbReference type="PRINTS" id="PR00368">
    <property type="entry name" value="FADPNR"/>
</dbReference>
<accession>A0ABS9Z2P6</accession>
<keyword evidence="9" id="KW-1185">Reference proteome</keyword>
<dbReference type="SUPFAM" id="SSF51905">
    <property type="entry name" value="FAD/NAD(P)-binding domain"/>
    <property type="match status" value="1"/>
</dbReference>
<dbReference type="Proteomes" id="UP001139104">
    <property type="component" value="Unassembled WGS sequence"/>
</dbReference>
<dbReference type="PANTHER" id="PTHR43706:SF9">
    <property type="entry name" value="TYPE II NADH:QUINONE OXIDOREDUCTASE"/>
    <property type="match status" value="1"/>
</dbReference>
<sequence length="444" mass="49083">MTNAEERLEHGHRVVIVGGGAGGLELATRLGDKYGRKGVLDVTLIDRSRTHVWKPKLHEIAAGSMDMSEHEVNYLAHSHWHGFHYRIGEMIGLDREKREVHVAPYVDSEGREVTPKRSFGYDTLVIAIGSQSNDFGTPGVKEFAMKLEEQADATRFHERMVNACIRAHAQQTPLRPEQLKVAIIGAGATGVELAAELHRTTREVVAYGLDRVDPDKDIKVTVVEAADRILTSLPMRLSTAAEDLLTRLGVQVLTGAKVARVLRDGVELVDGRVIPAELVVWAAGIKAPDFLKDIGGLETNRINQLVVKATLQTTRDENIFAFGDCAACPWIGHDGVVPPRAQAAHQQASHLYAQFRRRLVGKPLQDYRYRDFGSLVSLGEFSTVGSLMGGLIGGSMMVEGFFARMMYMSLYKMHELALHGMAKMTLDTIARIITRRTEPVVKLH</sequence>
<evidence type="ECO:0000256" key="6">
    <source>
        <dbReference type="SAM" id="Phobius"/>
    </source>
</evidence>
<keyword evidence="4" id="KW-0560">Oxidoreductase</keyword>
<comment type="caution">
    <text evidence="8">The sequence shown here is derived from an EMBL/GenBank/DDBJ whole genome shotgun (WGS) entry which is preliminary data.</text>
</comment>
<keyword evidence="3" id="KW-0274">FAD</keyword>
<dbReference type="InterPro" id="IPR023753">
    <property type="entry name" value="FAD/NAD-binding_dom"/>
</dbReference>
<evidence type="ECO:0000313" key="8">
    <source>
        <dbReference type="EMBL" id="MCI4681944.1"/>
    </source>
</evidence>
<evidence type="ECO:0000256" key="4">
    <source>
        <dbReference type="ARBA" id="ARBA00023002"/>
    </source>
</evidence>
<evidence type="ECO:0000256" key="5">
    <source>
        <dbReference type="ARBA" id="ARBA00023027"/>
    </source>
</evidence>
<evidence type="ECO:0000256" key="1">
    <source>
        <dbReference type="ARBA" id="ARBA00005272"/>
    </source>
</evidence>
<dbReference type="RefSeq" id="WP_243065981.1">
    <property type="nucleotide sequence ID" value="NZ_JAIVFK010000049.1"/>
</dbReference>
<organism evidence="8 9">
    <name type="scientific">Candidatus Rhodoblastus alkanivorans</name>
    <dbReference type="NCBI Taxonomy" id="2954117"/>
    <lineage>
        <taxon>Bacteria</taxon>
        <taxon>Pseudomonadati</taxon>
        <taxon>Pseudomonadota</taxon>
        <taxon>Alphaproteobacteria</taxon>
        <taxon>Hyphomicrobiales</taxon>
        <taxon>Rhodoblastaceae</taxon>
        <taxon>Rhodoblastus</taxon>
    </lineage>
</organism>
<dbReference type="PRINTS" id="PR00411">
    <property type="entry name" value="PNDRDTASEI"/>
</dbReference>
<reference evidence="8" key="1">
    <citation type="journal article" date="2022" name="ISME J.">
        <title>Identification of active gaseous-alkane degraders at natural gas seeps.</title>
        <authorList>
            <person name="Farhan Ul Haque M."/>
            <person name="Hernandez M."/>
            <person name="Crombie A.T."/>
            <person name="Murrell J.C."/>
        </authorList>
    </citation>
    <scope>NUCLEOTIDE SEQUENCE</scope>
    <source>
        <strain evidence="8">PC2</strain>
    </source>
</reference>
<keyword evidence="5" id="KW-0520">NAD</keyword>
<keyword evidence="6" id="KW-0472">Membrane</keyword>
<dbReference type="Pfam" id="PF07992">
    <property type="entry name" value="Pyr_redox_2"/>
    <property type="match status" value="1"/>
</dbReference>
<evidence type="ECO:0000256" key="3">
    <source>
        <dbReference type="ARBA" id="ARBA00022827"/>
    </source>
</evidence>
<proteinExistence type="inferred from homology"/>
<feature type="domain" description="FAD/NAD(P)-binding" evidence="7">
    <location>
        <begin position="13"/>
        <end position="348"/>
    </location>
</feature>
<dbReference type="EMBL" id="JAIVFP010000001">
    <property type="protein sequence ID" value="MCI4681944.1"/>
    <property type="molecule type" value="Genomic_DNA"/>
</dbReference>
<dbReference type="Gene3D" id="3.50.50.100">
    <property type="match status" value="1"/>
</dbReference>
<keyword evidence="2" id="KW-0285">Flavoprotein</keyword>
<protein>
    <submittedName>
        <fullName evidence="8">NAD(P)/FAD-dependent oxidoreductase</fullName>
    </submittedName>
</protein>
<evidence type="ECO:0000256" key="2">
    <source>
        <dbReference type="ARBA" id="ARBA00022630"/>
    </source>
</evidence>
<comment type="similarity">
    <text evidence="1">Belongs to the NADH dehydrogenase family.</text>
</comment>
<name>A0ABS9Z2P6_9HYPH</name>
<dbReference type="InterPro" id="IPR045024">
    <property type="entry name" value="NDH-2"/>
</dbReference>